<keyword evidence="1" id="KW-0812">Transmembrane</keyword>
<keyword evidence="1" id="KW-1133">Transmembrane helix</keyword>
<proteinExistence type="predicted"/>
<accession>A0A2P2NS95</accession>
<feature type="transmembrane region" description="Helical" evidence="1">
    <location>
        <begin position="12"/>
        <end position="33"/>
    </location>
</feature>
<dbReference type="EMBL" id="GGEC01064898">
    <property type="protein sequence ID" value="MBX45382.1"/>
    <property type="molecule type" value="Transcribed_RNA"/>
</dbReference>
<protein>
    <submittedName>
        <fullName evidence="2">Uncharacterized protein</fullName>
    </submittedName>
</protein>
<name>A0A2P2NS95_RHIMU</name>
<keyword evidence="1" id="KW-0472">Membrane</keyword>
<evidence type="ECO:0000256" key="1">
    <source>
        <dbReference type="SAM" id="Phobius"/>
    </source>
</evidence>
<evidence type="ECO:0000313" key="2">
    <source>
        <dbReference type="EMBL" id="MBX45382.1"/>
    </source>
</evidence>
<dbReference type="AlphaFoldDB" id="A0A2P2NS95"/>
<sequence length="43" mass="5281">MAQVIIFFIVPHWLWIFWLLNGPAVLAMLFYFLQIWWQGIILM</sequence>
<organism evidence="2">
    <name type="scientific">Rhizophora mucronata</name>
    <name type="common">Asiatic mangrove</name>
    <dbReference type="NCBI Taxonomy" id="61149"/>
    <lineage>
        <taxon>Eukaryota</taxon>
        <taxon>Viridiplantae</taxon>
        <taxon>Streptophyta</taxon>
        <taxon>Embryophyta</taxon>
        <taxon>Tracheophyta</taxon>
        <taxon>Spermatophyta</taxon>
        <taxon>Magnoliopsida</taxon>
        <taxon>eudicotyledons</taxon>
        <taxon>Gunneridae</taxon>
        <taxon>Pentapetalae</taxon>
        <taxon>rosids</taxon>
        <taxon>fabids</taxon>
        <taxon>Malpighiales</taxon>
        <taxon>Rhizophoraceae</taxon>
        <taxon>Rhizophora</taxon>
    </lineage>
</organism>
<reference evidence="2" key="1">
    <citation type="submission" date="2018-02" db="EMBL/GenBank/DDBJ databases">
        <title>Rhizophora mucronata_Transcriptome.</title>
        <authorList>
            <person name="Meera S.P."/>
            <person name="Sreeshan A."/>
            <person name="Augustine A."/>
        </authorList>
    </citation>
    <scope>NUCLEOTIDE SEQUENCE</scope>
    <source>
        <tissue evidence="2">Leaf</tissue>
    </source>
</reference>